<accession>A0A6J6VWT7</accession>
<reference evidence="2" key="1">
    <citation type="submission" date="2020-05" db="EMBL/GenBank/DDBJ databases">
        <authorList>
            <person name="Chiriac C."/>
            <person name="Salcher M."/>
            <person name="Ghai R."/>
            <person name="Kavagutti S V."/>
        </authorList>
    </citation>
    <scope>NUCLEOTIDE SEQUENCE</scope>
</reference>
<evidence type="ECO:0000313" key="2">
    <source>
        <dbReference type="EMBL" id="CAB4775218.1"/>
    </source>
</evidence>
<gene>
    <name evidence="2" type="ORF">UFOPK2879_01246</name>
</gene>
<feature type="region of interest" description="Disordered" evidence="1">
    <location>
        <begin position="499"/>
        <end position="519"/>
    </location>
</feature>
<sequence length="554" mass="59759">MSPRSNFRRAVLALSIFALVTPSARATVFPGFSQDSDRKALSVVDLVDSPIFFIVNSNVFEAVRNKTAAETPNATRFCDEFNTHGCNLDATANLNVHSILPVCGSAIENCIDSLEFTKADGTVISGKFNRYFKGKQVAAVSELGMPGGSRTSLWDAPSVTNSGGTDQYVVNASVSWSYFQGRATVDDFKAAIYAVRGKSGSGYSEPRIVFGPAAYGIYGSVTDAGEVPPDGTCVATENNYCAERVEFAPGTRIKLVLKLSNKVTGWLHGRISKPEISVTPINDLYNTLSVTADSVEVPMMYAQYNKSEMTRQFVDDEKYAGHIGRGEVTRSEWRQYSPDQPFALTVVTTLGESVKNTAAEVHTYWKVASIPPYNSTNMCMSDTSKLIGFVTTNAMAYSGRAPTWDGSTLEYKVAGLHFMPDGKTPTSGTYDLAMRSDTARCLYGFSKAPISASISVTSADGEQKLMTTVLNEKNDWLYLAAYGFTFSAPTIRIKLSQEQPKEVTPVTAPAPAPSPSSTPMVVKAAVKTLKCVKGKAVKTVKGANPKCPAGYKAK</sequence>
<dbReference type="AlphaFoldDB" id="A0A6J6VWT7"/>
<name>A0A6J6VWT7_9ZZZZ</name>
<organism evidence="2">
    <name type="scientific">freshwater metagenome</name>
    <dbReference type="NCBI Taxonomy" id="449393"/>
    <lineage>
        <taxon>unclassified sequences</taxon>
        <taxon>metagenomes</taxon>
        <taxon>ecological metagenomes</taxon>
    </lineage>
</organism>
<evidence type="ECO:0000256" key="1">
    <source>
        <dbReference type="SAM" id="MobiDB-lite"/>
    </source>
</evidence>
<proteinExistence type="predicted"/>
<protein>
    <submittedName>
        <fullName evidence="2">Unannotated protein</fullName>
    </submittedName>
</protein>
<dbReference type="EMBL" id="CAEZZN010000064">
    <property type="protein sequence ID" value="CAB4775218.1"/>
    <property type="molecule type" value="Genomic_DNA"/>
</dbReference>